<evidence type="ECO:0000313" key="9">
    <source>
        <dbReference type="Proteomes" id="UP000249130"/>
    </source>
</evidence>
<reference evidence="8 9" key="1">
    <citation type="submission" date="2017-07" db="EMBL/GenBank/DDBJ databases">
        <title>Draft Genome Sequences of Select Purple Nonsulfur Bacteria.</title>
        <authorList>
            <person name="Lasarre B."/>
            <person name="Mckinlay J.B."/>
        </authorList>
    </citation>
    <scope>NUCLEOTIDE SEQUENCE [LARGE SCALE GENOMIC DNA]</scope>
    <source>
        <strain evidence="8 9">DSM 5909</strain>
    </source>
</reference>
<feature type="transmembrane region" description="Helical" evidence="6">
    <location>
        <begin position="275"/>
        <end position="296"/>
    </location>
</feature>
<keyword evidence="2" id="KW-1003">Cell membrane</keyword>
<protein>
    <submittedName>
        <fullName evidence="8">Glycosyl transferase family 1</fullName>
    </submittedName>
</protein>
<comment type="caution">
    <text evidence="8">The sequence shown here is derived from an EMBL/GenBank/DDBJ whole genome shotgun (WGS) entry which is preliminary data.</text>
</comment>
<dbReference type="EMBL" id="NPEX01000068">
    <property type="protein sequence ID" value="RAI43841.1"/>
    <property type="molecule type" value="Genomic_DNA"/>
</dbReference>
<feature type="transmembrane region" description="Helical" evidence="6">
    <location>
        <begin position="781"/>
        <end position="808"/>
    </location>
</feature>
<dbReference type="OrthoDB" id="9775544at2"/>
<dbReference type="Proteomes" id="UP000249130">
    <property type="component" value="Unassembled WGS sequence"/>
</dbReference>
<keyword evidence="4 6" id="KW-1133">Transmembrane helix</keyword>
<feature type="transmembrane region" description="Helical" evidence="6">
    <location>
        <begin position="372"/>
        <end position="392"/>
    </location>
</feature>
<feature type="transmembrane region" description="Helical" evidence="6">
    <location>
        <begin position="330"/>
        <end position="352"/>
    </location>
</feature>
<evidence type="ECO:0000256" key="4">
    <source>
        <dbReference type="ARBA" id="ARBA00022989"/>
    </source>
</evidence>
<accession>A0A327L036</accession>
<keyword evidence="9" id="KW-1185">Reference proteome</keyword>
<dbReference type="InterPro" id="IPR038766">
    <property type="entry name" value="Membrane_comp_ABC_pdt"/>
</dbReference>
<dbReference type="PANTHER" id="PTHR30287">
    <property type="entry name" value="MEMBRANE COMPONENT OF PREDICTED ABC SUPERFAMILY METABOLITE UPTAKE TRANSPORTER"/>
    <property type="match status" value="1"/>
</dbReference>
<dbReference type="GO" id="GO:0016740">
    <property type="term" value="F:transferase activity"/>
    <property type="evidence" value="ECO:0007669"/>
    <property type="project" value="UniProtKB-KW"/>
</dbReference>
<feature type="transmembrane region" description="Helical" evidence="6">
    <location>
        <begin position="490"/>
        <end position="512"/>
    </location>
</feature>
<feature type="domain" description="ABC3 transporter permease C-terminal" evidence="7">
    <location>
        <begin position="282"/>
        <end position="392"/>
    </location>
</feature>
<evidence type="ECO:0000256" key="5">
    <source>
        <dbReference type="ARBA" id="ARBA00023136"/>
    </source>
</evidence>
<evidence type="ECO:0000256" key="2">
    <source>
        <dbReference type="ARBA" id="ARBA00022475"/>
    </source>
</evidence>
<feature type="transmembrane region" description="Helical" evidence="6">
    <location>
        <begin position="740"/>
        <end position="760"/>
    </location>
</feature>
<keyword evidence="8" id="KW-0808">Transferase</keyword>
<comment type="subcellular location">
    <subcellularLocation>
        <location evidence="1">Cell membrane</location>
        <topology evidence="1">Multi-pass membrane protein</topology>
    </subcellularLocation>
</comment>
<evidence type="ECO:0000259" key="7">
    <source>
        <dbReference type="Pfam" id="PF02687"/>
    </source>
</evidence>
<gene>
    <name evidence="8" type="ORF">CH341_12195</name>
</gene>
<keyword evidence="3 6" id="KW-0812">Transmembrane</keyword>
<feature type="transmembrane region" description="Helical" evidence="6">
    <location>
        <begin position="37"/>
        <end position="57"/>
    </location>
</feature>
<dbReference type="InterPro" id="IPR003838">
    <property type="entry name" value="ABC3_permease_C"/>
</dbReference>
<evidence type="ECO:0000256" key="3">
    <source>
        <dbReference type="ARBA" id="ARBA00022692"/>
    </source>
</evidence>
<dbReference type="Pfam" id="PF02687">
    <property type="entry name" value="FtsX"/>
    <property type="match status" value="2"/>
</dbReference>
<name>A0A327L036_9BRAD</name>
<dbReference type="GO" id="GO:0005886">
    <property type="term" value="C:plasma membrane"/>
    <property type="evidence" value="ECO:0007669"/>
    <property type="project" value="UniProtKB-SubCell"/>
</dbReference>
<dbReference type="PANTHER" id="PTHR30287:SF1">
    <property type="entry name" value="INNER MEMBRANE PROTEIN"/>
    <property type="match status" value="1"/>
</dbReference>
<dbReference type="AlphaFoldDB" id="A0A327L036"/>
<dbReference type="RefSeq" id="WP_111419310.1">
    <property type="nucleotide sequence ID" value="NZ_NPEX01000068.1"/>
</dbReference>
<proteinExistence type="predicted"/>
<organism evidence="8 9">
    <name type="scientific">Rhodoplanes roseus</name>
    <dbReference type="NCBI Taxonomy" id="29409"/>
    <lineage>
        <taxon>Bacteria</taxon>
        <taxon>Pseudomonadati</taxon>
        <taxon>Pseudomonadota</taxon>
        <taxon>Alphaproteobacteria</taxon>
        <taxon>Hyphomicrobiales</taxon>
        <taxon>Nitrobacteraceae</taxon>
        <taxon>Rhodoplanes</taxon>
    </lineage>
</organism>
<sequence length="861" mass="88936">MTAVAATAPEPSAGAVARWRIGLRIAARDLRGGLRGFGVFIACMALGVMTIAGVGSLSRSLTEGLAQQGRAILGGDISFTLVQREAEPAEQAFLAGAGELSAAAAMRALARTGDGKSTLVELKSVDAAYPLYGAVETDPPAALAGLLARDGDAYGAIVDPLLLARLGLERGARVTIGSATLVLNATMLREPDRLAGGVGFGPRVMVSQEALRATGLLQPGSLVRWIYRLRLAGADPAGAAEALTETANRRFPDAGWDIRASANASPQLERNIDRFTQFLTLVGLTALLVGGVGVANSTRHYLDRKRDTIATLKSLGATGGQVVTLYFAQILLLAAVGGAIGLGLGAVLPYALAGALGAVLPLPLAPTLHADVLALALLYGLLTAVTFAAWPLGRAHDVPVSALFRDAVTPDQRRPRRRYIAVAVVAALALAALAVGASYDRRIAAAFVASAVAVLILLRLVASGVMLLARRAPRARSAVLRLAVANIHRPAALTPTVVISLGLGMALLVTILEVDGNLRRQLTATLPERAPSFFFLDIPSAETARFDALVKERAPGAAFERVPMLRGRIVAANGVKAEDLKIKPDASWALHGDRGITYAGTVPAGSRVIQGTWWGPDYRGAPLLSLESKIADGLGLKLGDTVTVNVLGRNITATIGNIRTVDWQSLGINFVLVFSPGAFAGAPHTDIATVTFPDGGTPAEEATLLNAVAQTWPGITPVPVKDALDQVAGVVGNLVRAVQAASGITLVSAVLVLAGALAAGHRHRVYDAVVLKTLGATRRQLVAAYLLEYLMIGAAAVLFGVFAGSVAGWRIVAGLMNLPFVWQAGPTIAAALGALAVTVACGLVGTVSALGRKPAAVLRGL</sequence>
<feature type="transmembrane region" description="Helical" evidence="6">
    <location>
        <begin position="828"/>
        <end position="851"/>
    </location>
</feature>
<evidence type="ECO:0000256" key="6">
    <source>
        <dbReference type="SAM" id="Phobius"/>
    </source>
</evidence>
<keyword evidence="5 6" id="KW-0472">Membrane</keyword>
<evidence type="ECO:0000256" key="1">
    <source>
        <dbReference type="ARBA" id="ARBA00004651"/>
    </source>
</evidence>
<feature type="domain" description="ABC3 transporter permease C-terminal" evidence="7">
    <location>
        <begin position="741"/>
        <end position="850"/>
    </location>
</feature>
<feature type="transmembrane region" description="Helical" evidence="6">
    <location>
        <begin position="419"/>
        <end position="437"/>
    </location>
</feature>
<feature type="transmembrane region" description="Helical" evidence="6">
    <location>
        <begin position="443"/>
        <end position="469"/>
    </location>
</feature>
<evidence type="ECO:0000313" key="8">
    <source>
        <dbReference type="EMBL" id="RAI43841.1"/>
    </source>
</evidence>